<evidence type="ECO:0000313" key="5">
    <source>
        <dbReference type="EMBL" id="GAP12660.1"/>
    </source>
</evidence>
<dbReference type="Pfam" id="PF00005">
    <property type="entry name" value="ABC_tran"/>
    <property type="match status" value="1"/>
</dbReference>
<dbReference type="SMART" id="SM00382">
    <property type="entry name" value="AAA"/>
    <property type="match status" value="1"/>
</dbReference>
<evidence type="ECO:0000259" key="4">
    <source>
        <dbReference type="PROSITE" id="PS50893"/>
    </source>
</evidence>
<dbReference type="PANTHER" id="PTHR24220:SF659">
    <property type="entry name" value="TRANSPORTER, PUTATIVE-RELATED"/>
    <property type="match status" value="1"/>
</dbReference>
<dbReference type="Proteomes" id="UP000055060">
    <property type="component" value="Unassembled WGS sequence"/>
</dbReference>
<dbReference type="CDD" id="cd03255">
    <property type="entry name" value="ABC_MJ0796_LolCDE_FtsE"/>
    <property type="match status" value="1"/>
</dbReference>
<keyword evidence="1" id="KW-0813">Transport</keyword>
<gene>
    <name evidence="5" type="ORF">LARV_00396</name>
</gene>
<organism evidence="5">
    <name type="scientific">Longilinea arvoryzae</name>
    <dbReference type="NCBI Taxonomy" id="360412"/>
    <lineage>
        <taxon>Bacteria</taxon>
        <taxon>Bacillati</taxon>
        <taxon>Chloroflexota</taxon>
        <taxon>Anaerolineae</taxon>
        <taxon>Anaerolineales</taxon>
        <taxon>Anaerolineaceae</taxon>
        <taxon>Longilinea</taxon>
    </lineage>
</organism>
<dbReference type="EMBL" id="DF967972">
    <property type="protein sequence ID" value="GAP12660.1"/>
    <property type="molecule type" value="Genomic_DNA"/>
</dbReference>
<dbReference type="SUPFAM" id="SSF52540">
    <property type="entry name" value="P-loop containing nucleoside triphosphate hydrolases"/>
    <property type="match status" value="1"/>
</dbReference>
<reference evidence="5" key="1">
    <citation type="submission" date="2015-07" db="EMBL/GenBank/DDBJ databases">
        <title>Draft Genome Sequences of Anaerolinea thermolimosa IMO-1, Bellilinea caldifistulae GOMI-1, Leptolinea tardivitalis YMTK-2, Levilinea saccharolytica KIBI-1,Longilinea arvoryzae KOME-1, Previously Described as Members of the Anaerolineaceae (Chloroflexi).</title>
        <authorList>
            <person name="Sekiguchi Y."/>
            <person name="Ohashi A."/>
            <person name="Matsuura N."/>
            <person name="Tourlousse M.D."/>
        </authorList>
    </citation>
    <scope>NUCLEOTIDE SEQUENCE [LARGE SCALE GENOMIC DNA]</scope>
    <source>
        <strain evidence="5">KOME-1</strain>
    </source>
</reference>
<dbReference type="InterPro" id="IPR003439">
    <property type="entry name" value="ABC_transporter-like_ATP-bd"/>
</dbReference>
<dbReference type="GO" id="GO:0022857">
    <property type="term" value="F:transmembrane transporter activity"/>
    <property type="evidence" value="ECO:0007669"/>
    <property type="project" value="TreeGrafter"/>
</dbReference>
<accession>A0A0S7BD56</accession>
<dbReference type="Gene3D" id="3.40.50.300">
    <property type="entry name" value="P-loop containing nucleotide triphosphate hydrolases"/>
    <property type="match status" value="1"/>
</dbReference>
<dbReference type="AlphaFoldDB" id="A0A0S7BD56"/>
<dbReference type="GO" id="GO:0098796">
    <property type="term" value="C:membrane protein complex"/>
    <property type="evidence" value="ECO:0007669"/>
    <property type="project" value="UniProtKB-ARBA"/>
</dbReference>
<evidence type="ECO:0000256" key="3">
    <source>
        <dbReference type="ARBA" id="ARBA00022840"/>
    </source>
</evidence>
<dbReference type="OrthoDB" id="9804270at2"/>
<dbReference type="PROSITE" id="PS50893">
    <property type="entry name" value="ABC_TRANSPORTER_2"/>
    <property type="match status" value="1"/>
</dbReference>
<protein>
    <submittedName>
        <fullName evidence="5">ABC-type antimicrobial peptide transport system, ATPase component</fullName>
    </submittedName>
</protein>
<dbReference type="RefSeq" id="WP_075072069.1">
    <property type="nucleotide sequence ID" value="NZ_DF967972.1"/>
</dbReference>
<keyword evidence="6" id="KW-1185">Reference proteome</keyword>
<dbReference type="InterPro" id="IPR003593">
    <property type="entry name" value="AAA+_ATPase"/>
</dbReference>
<evidence type="ECO:0000313" key="6">
    <source>
        <dbReference type="Proteomes" id="UP000055060"/>
    </source>
</evidence>
<keyword evidence="2" id="KW-0547">Nucleotide-binding</keyword>
<dbReference type="GO" id="GO:0016887">
    <property type="term" value="F:ATP hydrolysis activity"/>
    <property type="evidence" value="ECO:0007669"/>
    <property type="project" value="InterPro"/>
</dbReference>
<dbReference type="InterPro" id="IPR027417">
    <property type="entry name" value="P-loop_NTPase"/>
</dbReference>
<dbReference type="InterPro" id="IPR017871">
    <property type="entry name" value="ABC_transporter-like_CS"/>
</dbReference>
<sequence length="245" mass="26474">MNSKNIIEVTDLQRSLPMGGRELVVLRGISFSVAEGEWVALTGPSGSGKSTLLGLLAGIDRPTRGSVRVDGVEISALPEARLAHFRNEKIGIIFQAFYLIQSMNALENAAAPLYIGPKRRQAHELAERMLTQVGLGGRLDHLPNQLSGGEQQRVAIARALVGGPRVLLADEPTGNLDSATSAQVLQLIREMRRALNLTVVMVTHDPRVALCADRQLHLCDGRLVADPAQRDFGPAMAPALAREQR</sequence>
<evidence type="ECO:0000256" key="1">
    <source>
        <dbReference type="ARBA" id="ARBA00022448"/>
    </source>
</evidence>
<dbReference type="STRING" id="360412.LARV_00396"/>
<dbReference type="GO" id="GO:0005886">
    <property type="term" value="C:plasma membrane"/>
    <property type="evidence" value="ECO:0007669"/>
    <property type="project" value="TreeGrafter"/>
</dbReference>
<keyword evidence="3" id="KW-0067">ATP-binding</keyword>
<dbReference type="PANTHER" id="PTHR24220">
    <property type="entry name" value="IMPORT ATP-BINDING PROTEIN"/>
    <property type="match status" value="1"/>
</dbReference>
<name>A0A0S7BD56_9CHLR</name>
<feature type="domain" description="ABC transporter" evidence="4">
    <location>
        <begin position="7"/>
        <end position="245"/>
    </location>
</feature>
<dbReference type="FunFam" id="3.40.50.300:FF:000032">
    <property type="entry name" value="Export ABC transporter ATP-binding protein"/>
    <property type="match status" value="1"/>
</dbReference>
<proteinExistence type="predicted"/>
<dbReference type="InterPro" id="IPR015854">
    <property type="entry name" value="ABC_transpr_LolD-like"/>
</dbReference>
<dbReference type="InterPro" id="IPR017911">
    <property type="entry name" value="MacB-like_ATP-bd"/>
</dbReference>
<dbReference type="PROSITE" id="PS00211">
    <property type="entry name" value="ABC_TRANSPORTER_1"/>
    <property type="match status" value="1"/>
</dbReference>
<dbReference type="GO" id="GO:0005524">
    <property type="term" value="F:ATP binding"/>
    <property type="evidence" value="ECO:0007669"/>
    <property type="project" value="UniProtKB-KW"/>
</dbReference>
<evidence type="ECO:0000256" key="2">
    <source>
        <dbReference type="ARBA" id="ARBA00022741"/>
    </source>
</evidence>